<comment type="similarity">
    <text evidence="8 9">Belongs to the TonB-dependent receptor family.</text>
</comment>
<dbReference type="NCBIfam" id="TIGR04056">
    <property type="entry name" value="OMP_RagA_SusC"/>
    <property type="match status" value="1"/>
</dbReference>
<name>A0A4Q0P997_9FLAO</name>
<evidence type="ECO:0000313" key="12">
    <source>
        <dbReference type="EMBL" id="RXG22379.1"/>
    </source>
</evidence>
<evidence type="ECO:0000256" key="7">
    <source>
        <dbReference type="ARBA" id="ARBA00023237"/>
    </source>
</evidence>
<comment type="subcellular location">
    <subcellularLocation>
        <location evidence="1 8">Cell outer membrane</location>
        <topology evidence="1 8">Multi-pass membrane protein</topology>
    </subcellularLocation>
</comment>
<keyword evidence="2 8" id="KW-0813">Transport</keyword>
<dbReference type="InterPro" id="IPR023996">
    <property type="entry name" value="TonB-dep_OMP_SusC/RagA"/>
</dbReference>
<dbReference type="GO" id="GO:0009279">
    <property type="term" value="C:cell outer membrane"/>
    <property type="evidence" value="ECO:0007669"/>
    <property type="project" value="UniProtKB-SubCell"/>
</dbReference>
<evidence type="ECO:0000259" key="11">
    <source>
        <dbReference type="Pfam" id="PF07715"/>
    </source>
</evidence>
<evidence type="ECO:0000259" key="10">
    <source>
        <dbReference type="Pfam" id="PF00593"/>
    </source>
</evidence>
<dbReference type="Pfam" id="PF00593">
    <property type="entry name" value="TonB_dep_Rec_b-barrel"/>
    <property type="match status" value="1"/>
</dbReference>
<organism evidence="12 13">
    <name type="scientific">Leeuwenhoekiella marinoflava</name>
    <dbReference type="NCBI Taxonomy" id="988"/>
    <lineage>
        <taxon>Bacteria</taxon>
        <taxon>Pseudomonadati</taxon>
        <taxon>Bacteroidota</taxon>
        <taxon>Flavobacteriia</taxon>
        <taxon>Flavobacteriales</taxon>
        <taxon>Flavobacteriaceae</taxon>
        <taxon>Leeuwenhoekiella</taxon>
    </lineage>
</organism>
<keyword evidence="6 8" id="KW-0472">Membrane</keyword>
<accession>A0A4Q0P997</accession>
<evidence type="ECO:0000256" key="2">
    <source>
        <dbReference type="ARBA" id="ARBA00022448"/>
    </source>
</evidence>
<keyword evidence="4 8" id="KW-0812">Transmembrane</keyword>
<dbReference type="InterPro" id="IPR037066">
    <property type="entry name" value="Plug_dom_sf"/>
</dbReference>
<protein>
    <submittedName>
        <fullName evidence="12">TonB-linked SusC/RagA family outer membrane protein</fullName>
    </submittedName>
</protein>
<dbReference type="InterPro" id="IPR012910">
    <property type="entry name" value="Plug_dom"/>
</dbReference>
<comment type="caution">
    <text evidence="12">The sequence shown here is derived from an EMBL/GenBank/DDBJ whole genome shotgun (WGS) entry which is preliminary data.</text>
</comment>
<feature type="domain" description="TonB-dependent receptor-like beta-barrel" evidence="10">
    <location>
        <begin position="459"/>
        <end position="833"/>
    </location>
</feature>
<gene>
    <name evidence="12" type="ORF">DSL99_3945</name>
</gene>
<evidence type="ECO:0000256" key="8">
    <source>
        <dbReference type="PROSITE-ProRule" id="PRU01360"/>
    </source>
</evidence>
<dbReference type="STRING" id="1122159.SAMN02745246_02184"/>
<proteinExistence type="inferred from homology"/>
<keyword evidence="3 8" id="KW-1134">Transmembrane beta strand</keyword>
<dbReference type="Gene3D" id="2.40.170.20">
    <property type="entry name" value="TonB-dependent receptor, beta-barrel domain"/>
    <property type="match status" value="1"/>
</dbReference>
<sequence length="1046" mass="114338">MIMLGLLGLSTQAQQKTVTGTVADPNGMPLPGVNVIVKNAANRGAQTDFDGKFSVMAEPEEILTFTYVGFKAQDVKVGLNSTINVNLEEDTQALDEVIVVAYGTTTRGEVTGSLSTVDGAAIENRPLTNVISALEGTASGVQIAPSSGQPGSAPDIRIRGFGSVNTSQDPLYVVDGVVYSGSFASLNANDIESFTILKDAASTAIYGSQGANGVVVITTKKGKKGPAQVNIEVSQGLASRAIPEYERVGPSQYYELMWEAYRNSLVYSNSDPLSIQDANAQASANIYGLLGYNPFNVPNDQIVGTNGSINPNASLLYGEDLDWEKALSRTGIVQNVNLSYQGATDKTDYFASISYLDQSANVINSDFERITARINLNSKVKDWAKTGLNLTGATSTSNQAVNGATSSNSFVNPFRFSRVIGPIYPVFLHDPTTGELVLDDAGNRIYDTGDINEIRPAGGSPGRHAIQENLLNVDKDDRFAINARAYAEFYFLNGFTFTFNAGLDKNFFNNEGFDNKIVGDGAPDGRAERTASNTTVVTYNQLLNYNKSFGLHNFSALLGHESLDYKLNFLTGFRQNQVVDGNTELINFATTVDLESYSREYGKEGYFSRLNYNYDNRYFIAGSYRRDGSSRFESDVRWGDFYSVSGAWRIDQEKFFEDIVWINFLKVRGSYGQVGNDSNLSNASLSFYASQSLLGLGNNNAAEPGILISAPGNPFLEWETQKQTDIGFDFGLFNNRISGSFAYYKKVTDGLIFDVPLPVSSGLDDYPANIGNMFNRGLELDLNLGIIRNENWTWDVNLNAATIYNEFTELPQEDIINGSKKYVVGGSIFDYWLRDYYGVDPADGSALYVLDTELGADGDADVRSINGNLVTTNQNKALYDFAGTALPDVYGSITNVLRYKGIELRTLLTYSLGGKTYDTNQAALLHTGDYGTALGTRILDRWQNPGDITDIPRLDTDQRAAFEAGSDRYLVSSSYAGLRQVSLSYTFPSNAIDRFGLSNAKVYLNGENLHFWTAMQGLDVGQNFNGTTQNRFTPARILSLGFNLTF</sequence>
<dbReference type="EMBL" id="QOVL01000029">
    <property type="protein sequence ID" value="RXG22379.1"/>
    <property type="molecule type" value="Genomic_DNA"/>
</dbReference>
<dbReference type="AlphaFoldDB" id="A0A4Q0P997"/>
<dbReference type="InterPro" id="IPR000531">
    <property type="entry name" value="Beta-barrel_TonB"/>
</dbReference>
<dbReference type="Gene3D" id="2.170.130.10">
    <property type="entry name" value="TonB-dependent receptor, plug domain"/>
    <property type="match status" value="1"/>
</dbReference>
<dbReference type="InterPro" id="IPR039426">
    <property type="entry name" value="TonB-dep_rcpt-like"/>
</dbReference>
<dbReference type="Pfam" id="PF07715">
    <property type="entry name" value="Plug"/>
    <property type="match status" value="1"/>
</dbReference>
<evidence type="ECO:0000256" key="6">
    <source>
        <dbReference type="ARBA" id="ARBA00023136"/>
    </source>
</evidence>
<dbReference type="NCBIfam" id="TIGR04057">
    <property type="entry name" value="SusC_RagA_signa"/>
    <property type="match status" value="1"/>
</dbReference>
<keyword evidence="7 8" id="KW-0998">Cell outer membrane</keyword>
<evidence type="ECO:0000256" key="4">
    <source>
        <dbReference type="ARBA" id="ARBA00022692"/>
    </source>
</evidence>
<feature type="domain" description="TonB-dependent receptor plug" evidence="11">
    <location>
        <begin position="109"/>
        <end position="214"/>
    </location>
</feature>
<dbReference type="InterPro" id="IPR023997">
    <property type="entry name" value="TonB-dep_OMP_SusC/RagA_CS"/>
</dbReference>
<dbReference type="Gene3D" id="2.60.40.1120">
    <property type="entry name" value="Carboxypeptidase-like, regulatory domain"/>
    <property type="match status" value="1"/>
</dbReference>
<evidence type="ECO:0000256" key="1">
    <source>
        <dbReference type="ARBA" id="ARBA00004571"/>
    </source>
</evidence>
<dbReference type="Proteomes" id="UP000290608">
    <property type="component" value="Unassembled WGS sequence"/>
</dbReference>
<dbReference type="SUPFAM" id="SSF49464">
    <property type="entry name" value="Carboxypeptidase regulatory domain-like"/>
    <property type="match status" value="1"/>
</dbReference>
<evidence type="ECO:0000256" key="5">
    <source>
        <dbReference type="ARBA" id="ARBA00023077"/>
    </source>
</evidence>
<dbReference type="PROSITE" id="PS52016">
    <property type="entry name" value="TONB_DEPENDENT_REC_3"/>
    <property type="match status" value="1"/>
</dbReference>
<evidence type="ECO:0000313" key="13">
    <source>
        <dbReference type="Proteomes" id="UP000290608"/>
    </source>
</evidence>
<reference evidence="12 13" key="1">
    <citation type="submission" date="2018-07" db="EMBL/GenBank/DDBJ databases">
        <title>Leeuwenhoekiella genomics.</title>
        <authorList>
            <person name="Tahon G."/>
            <person name="Willems A."/>
        </authorList>
    </citation>
    <scope>NUCLEOTIDE SEQUENCE [LARGE SCALE GENOMIC DNA]</scope>
    <source>
        <strain evidence="12 13">LMG 1345</strain>
    </source>
</reference>
<keyword evidence="5 9" id="KW-0798">TonB box</keyword>
<dbReference type="Pfam" id="PF13715">
    <property type="entry name" value="CarbopepD_reg_2"/>
    <property type="match status" value="1"/>
</dbReference>
<evidence type="ECO:0000256" key="3">
    <source>
        <dbReference type="ARBA" id="ARBA00022452"/>
    </source>
</evidence>
<dbReference type="InterPro" id="IPR008969">
    <property type="entry name" value="CarboxyPept-like_regulatory"/>
</dbReference>
<dbReference type="InterPro" id="IPR036942">
    <property type="entry name" value="Beta-barrel_TonB_sf"/>
</dbReference>
<dbReference type="SUPFAM" id="SSF56935">
    <property type="entry name" value="Porins"/>
    <property type="match status" value="1"/>
</dbReference>
<evidence type="ECO:0000256" key="9">
    <source>
        <dbReference type="RuleBase" id="RU003357"/>
    </source>
</evidence>